<evidence type="ECO:0000313" key="11">
    <source>
        <dbReference type="EMBL" id="KAG7383745.1"/>
    </source>
</evidence>
<keyword evidence="3 6" id="KW-0863">Zinc-finger</keyword>
<organism evidence="11 12">
    <name type="scientific">Phytophthora pseudosyringae</name>
    <dbReference type="NCBI Taxonomy" id="221518"/>
    <lineage>
        <taxon>Eukaryota</taxon>
        <taxon>Sar</taxon>
        <taxon>Stramenopiles</taxon>
        <taxon>Oomycota</taxon>
        <taxon>Peronosporomycetes</taxon>
        <taxon>Peronosporales</taxon>
        <taxon>Peronosporaceae</taxon>
        <taxon>Phytophthora</taxon>
    </lineage>
</organism>
<keyword evidence="2" id="KW-0479">Metal-binding</keyword>
<evidence type="ECO:0000256" key="6">
    <source>
        <dbReference type="PROSITE-ProRule" id="PRU00091"/>
    </source>
</evidence>
<dbReference type="PROSITE" id="PS50178">
    <property type="entry name" value="ZF_FYVE"/>
    <property type="match status" value="1"/>
</dbReference>
<dbReference type="EMBL" id="JAGDFM010000168">
    <property type="protein sequence ID" value="KAG7383745.1"/>
    <property type="molecule type" value="Genomic_DNA"/>
</dbReference>
<evidence type="ECO:0000313" key="12">
    <source>
        <dbReference type="Proteomes" id="UP000694044"/>
    </source>
</evidence>
<gene>
    <name evidence="11" type="ORF">PHYPSEUDO_003360</name>
</gene>
<evidence type="ECO:0000259" key="9">
    <source>
        <dbReference type="PROSITE" id="PS50178"/>
    </source>
</evidence>
<feature type="compositionally biased region" description="Low complexity" evidence="7">
    <location>
        <begin position="89"/>
        <end position="108"/>
    </location>
</feature>
<dbReference type="InterPro" id="IPR017455">
    <property type="entry name" value="Znf_FYVE-rel"/>
</dbReference>
<sequence>MQAAAESSSPKRSRSEQQLDATETATTGSLTHSKSESALQATQQLPDEDEELDATDTSRDEDTDAQAEADSDSVQLQPADQLQEEPPRAASCSSLSTSTSGANSSAASLHRRASVHARVNNPLRGDTNLKIFLPSDSLALKAILSPQNASAGARAGELEASRTAEAGSSSNLIDKLLFRNGERAPATPKKSMGSLAEDDLEAMNVVVMNTNLPPPPFANMYACESCREDIGSLLSKGRHHCRNCGGSFCADCTTKSIVVPYHAYVARGELRVCDGCYHRIRNFQKQVKSSSVTWSGLQPPASEAIVRDFELCEDEAPVSIFNCALFLETAPFYGHLVLTRKRLCFLSYADSKRRKVAYSQILSLLKPQFYYINGLQVKTKRKETFFLAEFNGLRDTCFLRLDQLIRAYQEASKLTGPGPGKSPSSKELRRQALDRRRSYKLISEHIVSSVGGTGCSANPPLSSSSAISTVGFIDVDEDEDANAEVPLSDIVEEGGHTDDGKSTASDEDPFEPLSPDPLLEKMTVLLDCDMRADVKRVFDLLWNDGPGQEFSHANMEKARDIDIDIESWKAIDKNDAAKAAEIRKGFEISKEDDYTLYRTVRSQHPPKTSFPGLPPYAGCTRTQRFRLDKSSNGGEKWDRFVITELNRMSKIPFSDYFEVEMRYVFSRDGNNYCHVQVGLVVNFLKATWFKSQINSSTRSESKEALESWTKQAIEFLESQRNRVVPLSPTLRALSAAGSFSELESEAGSSIHPVLKRAASGARPTLKNTEAPAFVTATTESAGSSIVDLIQSPRSLVQWLLLGLLLYGLLLFRGHQTQMQQLTIATTKLLEHLQEQQRMMQAQAVRMQQSCEGPSVEAAMETLQRFVDASTN</sequence>
<evidence type="ECO:0000256" key="2">
    <source>
        <dbReference type="ARBA" id="ARBA00022723"/>
    </source>
</evidence>
<keyword evidence="4" id="KW-0862">Zinc</keyword>
<dbReference type="GO" id="GO:0008270">
    <property type="term" value="F:zinc ion binding"/>
    <property type="evidence" value="ECO:0007669"/>
    <property type="project" value="UniProtKB-KW"/>
</dbReference>
<dbReference type="PANTHER" id="PTHR47666:SF1">
    <property type="entry name" value="PROTEIN VASCULAR ASSOCIATED DEATH 1, CHLOROPLASTIC"/>
    <property type="match status" value="1"/>
</dbReference>
<reference evidence="11" key="1">
    <citation type="submission" date="2021-02" db="EMBL/GenBank/DDBJ databases">
        <authorList>
            <person name="Palmer J.M."/>
        </authorList>
    </citation>
    <scope>NUCLEOTIDE SEQUENCE</scope>
    <source>
        <strain evidence="11">SCRP734</strain>
    </source>
</reference>
<comment type="caution">
    <text evidence="11">The sequence shown here is derived from an EMBL/GenBank/DDBJ whole genome shotgun (WGS) entry which is preliminary data.</text>
</comment>
<dbReference type="GO" id="GO:0016020">
    <property type="term" value="C:membrane"/>
    <property type="evidence" value="ECO:0007669"/>
    <property type="project" value="UniProtKB-SubCell"/>
</dbReference>
<evidence type="ECO:0008006" key="13">
    <source>
        <dbReference type="Google" id="ProtNLM"/>
    </source>
</evidence>
<feature type="region of interest" description="Disordered" evidence="7">
    <location>
        <begin position="487"/>
        <end position="516"/>
    </location>
</feature>
<keyword evidence="5 8" id="KW-0472">Membrane</keyword>
<dbReference type="InterPro" id="IPR031968">
    <property type="entry name" value="VASt"/>
</dbReference>
<evidence type="ECO:0000256" key="4">
    <source>
        <dbReference type="ARBA" id="ARBA00022833"/>
    </source>
</evidence>
<dbReference type="AlphaFoldDB" id="A0A8T1VQV6"/>
<proteinExistence type="predicted"/>
<keyword evidence="12" id="KW-1185">Reference proteome</keyword>
<feature type="region of interest" description="Disordered" evidence="7">
    <location>
        <begin position="1"/>
        <end position="113"/>
    </location>
</feature>
<feature type="transmembrane region" description="Helical" evidence="8">
    <location>
        <begin position="795"/>
        <end position="811"/>
    </location>
</feature>
<dbReference type="PROSITE" id="PS51778">
    <property type="entry name" value="VAST"/>
    <property type="match status" value="1"/>
</dbReference>
<dbReference type="Proteomes" id="UP000694044">
    <property type="component" value="Unassembled WGS sequence"/>
</dbReference>
<evidence type="ECO:0000256" key="7">
    <source>
        <dbReference type="SAM" id="MobiDB-lite"/>
    </source>
</evidence>
<dbReference type="Pfam" id="PF16016">
    <property type="entry name" value="VASt"/>
    <property type="match status" value="1"/>
</dbReference>
<dbReference type="OrthoDB" id="957735at2759"/>
<evidence type="ECO:0000256" key="8">
    <source>
        <dbReference type="SAM" id="Phobius"/>
    </source>
</evidence>
<comment type="subcellular location">
    <subcellularLocation>
        <location evidence="1">Membrane</location>
    </subcellularLocation>
</comment>
<feature type="compositionally biased region" description="Polar residues" evidence="7">
    <location>
        <begin position="1"/>
        <end position="45"/>
    </location>
</feature>
<evidence type="ECO:0000256" key="5">
    <source>
        <dbReference type="ARBA" id="ARBA00023136"/>
    </source>
</evidence>
<dbReference type="InterPro" id="IPR000306">
    <property type="entry name" value="Znf_FYVE"/>
</dbReference>
<feature type="domain" description="FYVE-type" evidence="9">
    <location>
        <begin position="223"/>
        <end position="281"/>
    </location>
</feature>
<feature type="domain" description="VASt" evidence="10">
    <location>
        <begin position="521"/>
        <end position="720"/>
    </location>
</feature>
<dbReference type="Pfam" id="PF01363">
    <property type="entry name" value="FYVE"/>
    <property type="match status" value="1"/>
</dbReference>
<accession>A0A8T1VQV6</accession>
<evidence type="ECO:0000256" key="1">
    <source>
        <dbReference type="ARBA" id="ARBA00004370"/>
    </source>
</evidence>
<keyword evidence="8" id="KW-0812">Transmembrane</keyword>
<feature type="compositionally biased region" description="Acidic residues" evidence="7">
    <location>
        <begin position="46"/>
        <end position="71"/>
    </location>
</feature>
<evidence type="ECO:0000259" key="10">
    <source>
        <dbReference type="PROSITE" id="PS51778"/>
    </source>
</evidence>
<dbReference type="SMART" id="SM00064">
    <property type="entry name" value="FYVE"/>
    <property type="match status" value="1"/>
</dbReference>
<evidence type="ECO:0000256" key="3">
    <source>
        <dbReference type="ARBA" id="ARBA00022771"/>
    </source>
</evidence>
<keyword evidence="8" id="KW-1133">Transmembrane helix</keyword>
<protein>
    <recommendedName>
        <fullName evidence="13">FYVE-type domain-containing protein</fullName>
    </recommendedName>
</protein>
<dbReference type="PANTHER" id="PTHR47666">
    <property type="entry name" value="PROTEIN VASCULAR ASSOCIATED DEATH 1, CHLOROPLASTIC"/>
    <property type="match status" value="1"/>
</dbReference>
<name>A0A8T1VQV6_9STRA</name>